<name>A0ACD3ST34_9BURK</name>
<protein>
    <submittedName>
        <fullName evidence="1">DUF2889 domain-containing protein</fullName>
    </submittedName>
</protein>
<keyword evidence="2" id="KW-1185">Reference proteome</keyword>
<reference evidence="1" key="1">
    <citation type="submission" date="2019-05" db="EMBL/GenBank/DDBJ databases">
        <title>Revised genome assembly of Burkholderiaceae (previously Ralstonia) sp. PBA.</title>
        <authorList>
            <person name="Gan H.M."/>
        </authorList>
    </citation>
    <scope>NUCLEOTIDE SEQUENCE</scope>
    <source>
        <strain evidence="1">PBA</strain>
    </source>
</reference>
<evidence type="ECO:0000313" key="2">
    <source>
        <dbReference type="Proteomes" id="UP000004277"/>
    </source>
</evidence>
<evidence type="ECO:0000313" key="1">
    <source>
        <dbReference type="EMBL" id="TMS59475.1"/>
    </source>
</evidence>
<proteinExistence type="predicted"/>
<dbReference type="EMBL" id="AKCV02000007">
    <property type="protein sequence ID" value="TMS59475.1"/>
    <property type="molecule type" value="Genomic_DNA"/>
</dbReference>
<organism evidence="1 2">
    <name type="scientific">Imbroritus primus</name>
    <dbReference type="NCBI Taxonomy" id="3058603"/>
    <lineage>
        <taxon>Bacteria</taxon>
        <taxon>Pseudomonadati</taxon>
        <taxon>Pseudomonadota</taxon>
        <taxon>Betaproteobacteria</taxon>
        <taxon>Burkholderiales</taxon>
        <taxon>Burkholderiaceae</taxon>
        <taxon>Imbroritus</taxon>
    </lineage>
</organism>
<comment type="caution">
    <text evidence="1">The sequence shown here is derived from an EMBL/GenBank/DDBJ whole genome shotgun (WGS) entry which is preliminary data.</text>
</comment>
<sequence>MPLPQPVNRTLRHTRAITAEVFLRDDGLWDIDTRLKDMKARDLMLFTGQLRPEGTPLHDLSLRITIDTQFNIVDAAASSDWNPYPGYCEAIEPAYRQLIGLNLLKQFRAAARARLGGTDGCTHLTELCGLLPTVAFQAFAGEVIRTRDPASDPAHGNQPPPQLNRCHALSFQGDAVREYFPRWYGHRPADASERGSFSEELAKLPVTDENREPPA</sequence>
<gene>
    <name evidence="1" type="ORF">MW7_002410</name>
</gene>
<accession>A0ACD3ST34</accession>
<dbReference type="Proteomes" id="UP000004277">
    <property type="component" value="Unassembled WGS sequence"/>
</dbReference>